<proteinExistence type="predicted"/>
<accession>A0A0B6ZHL7</accession>
<evidence type="ECO:0000313" key="1">
    <source>
        <dbReference type="EMBL" id="CEK67250.1"/>
    </source>
</evidence>
<reference evidence="1" key="1">
    <citation type="submission" date="2014-12" db="EMBL/GenBank/DDBJ databases">
        <title>Insight into the proteome of Arion vulgaris.</title>
        <authorList>
            <person name="Aradska J."/>
            <person name="Bulat T."/>
            <person name="Smidak R."/>
            <person name="Sarate P."/>
            <person name="Gangsoo J."/>
            <person name="Sialana F."/>
            <person name="Bilban M."/>
            <person name="Lubec G."/>
        </authorList>
    </citation>
    <scope>NUCLEOTIDE SEQUENCE</scope>
    <source>
        <tissue evidence="1">Skin</tissue>
    </source>
</reference>
<organism evidence="1">
    <name type="scientific">Arion vulgaris</name>
    <dbReference type="NCBI Taxonomy" id="1028688"/>
    <lineage>
        <taxon>Eukaryota</taxon>
        <taxon>Metazoa</taxon>
        <taxon>Spiralia</taxon>
        <taxon>Lophotrochozoa</taxon>
        <taxon>Mollusca</taxon>
        <taxon>Gastropoda</taxon>
        <taxon>Heterobranchia</taxon>
        <taxon>Euthyneura</taxon>
        <taxon>Panpulmonata</taxon>
        <taxon>Eupulmonata</taxon>
        <taxon>Stylommatophora</taxon>
        <taxon>Helicina</taxon>
        <taxon>Arionoidea</taxon>
        <taxon>Arionidae</taxon>
        <taxon>Arion</taxon>
    </lineage>
</organism>
<gene>
    <name evidence="1" type="primary">ORF61930</name>
</gene>
<dbReference type="AlphaFoldDB" id="A0A0B6ZHL7"/>
<sequence>MTIMSILLPLAIDVVPSSQHTSSIEPMNISRFAKSRRFIQTVPLITVYTFSVQIVSIDISKHTQAGDTS</sequence>
<name>A0A0B6ZHL7_9EUPU</name>
<dbReference type="EMBL" id="HACG01020385">
    <property type="protein sequence ID" value="CEK67250.1"/>
    <property type="molecule type" value="Transcribed_RNA"/>
</dbReference>
<protein>
    <submittedName>
        <fullName evidence="1">Uncharacterized protein</fullName>
    </submittedName>
</protein>